<dbReference type="EMBL" id="JBHUOX010000013">
    <property type="protein sequence ID" value="MFD3002096.1"/>
    <property type="molecule type" value="Genomic_DNA"/>
</dbReference>
<proteinExistence type="predicted"/>
<organism evidence="1 2">
    <name type="scientific">Pontibacter toksunensis</name>
    <dbReference type="NCBI Taxonomy" id="1332631"/>
    <lineage>
        <taxon>Bacteria</taxon>
        <taxon>Pseudomonadati</taxon>
        <taxon>Bacteroidota</taxon>
        <taxon>Cytophagia</taxon>
        <taxon>Cytophagales</taxon>
        <taxon>Hymenobacteraceae</taxon>
        <taxon>Pontibacter</taxon>
    </lineage>
</organism>
<dbReference type="RefSeq" id="WP_377487195.1">
    <property type="nucleotide sequence ID" value="NZ_JBHUOX010000013.1"/>
</dbReference>
<name>A0ABW6BYN5_9BACT</name>
<evidence type="ECO:0000313" key="2">
    <source>
        <dbReference type="Proteomes" id="UP001597641"/>
    </source>
</evidence>
<comment type="caution">
    <text evidence="1">The sequence shown here is derived from an EMBL/GenBank/DDBJ whole genome shotgun (WGS) entry which is preliminary data.</text>
</comment>
<accession>A0ABW6BYN5</accession>
<keyword evidence="2" id="KW-1185">Reference proteome</keyword>
<protein>
    <submittedName>
        <fullName evidence="1">Uncharacterized protein</fullName>
    </submittedName>
</protein>
<sequence length="83" mass="9672">MEPKKSLDEAILRAYPSTGKITQPQEKLFSMERPDQASYMNNAHHAPLNESHINLMHSWMNLRNMDNELAETKNIDMDEKKES</sequence>
<evidence type="ECO:0000313" key="1">
    <source>
        <dbReference type="EMBL" id="MFD3002096.1"/>
    </source>
</evidence>
<reference evidence="2" key="1">
    <citation type="journal article" date="2019" name="Int. J. Syst. Evol. Microbiol.">
        <title>The Global Catalogue of Microorganisms (GCM) 10K type strain sequencing project: providing services to taxonomists for standard genome sequencing and annotation.</title>
        <authorList>
            <consortium name="The Broad Institute Genomics Platform"/>
            <consortium name="The Broad Institute Genome Sequencing Center for Infectious Disease"/>
            <person name="Wu L."/>
            <person name="Ma J."/>
        </authorList>
    </citation>
    <scope>NUCLEOTIDE SEQUENCE [LARGE SCALE GENOMIC DNA]</scope>
    <source>
        <strain evidence="2">KCTC 23984</strain>
    </source>
</reference>
<gene>
    <name evidence="1" type="ORF">ACFS7Z_17115</name>
</gene>
<dbReference type="Proteomes" id="UP001597641">
    <property type="component" value="Unassembled WGS sequence"/>
</dbReference>